<dbReference type="SUPFAM" id="SSF160424">
    <property type="entry name" value="BH3703-like"/>
    <property type="match status" value="1"/>
</dbReference>
<sequence length="112" mass="13582">MQKQFEILNDICKIFYENLFKFDKIIYVYKFNPEEDWVGTRMTIFLNEEKIASNFSSEIKDRISNLSQKLHDEMQSHTGGDWRKFTLTINEERKAKTEFIYEIQSCMDEFKN</sequence>
<evidence type="ECO:0000313" key="1">
    <source>
        <dbReference type="EMBL" id="RZG46957.1"/>
    </source>
</evidence>
<dbReference type="AlphaFoldDB" id="A0A4Q7AK68"/>
<reference evidence="1 2" key="1">
    <citation type="submission" date="2019-02" db="EMBL/GenBank/DDBJ databases">
        <title>The Batch Genome Submission of Acinetobacter spp. strains.</title>
        <authorList>
            <person name="Qin J."/>
            <person name="Hu Y."/>
            <person name="Ye H."/>
            <person name="Wei L."/>
            <person name="Feng Y."/>
            <person name="Zong Z."/>
        </authorList>
    </citation>
    <scope>NUCLEOTIDE SEQUENCE [LARGE SCALE GENOMIC DNA]</scope>
    <source>
        <strain evidence="1 2">WCHAW060049</strain>
    </source>
</reference>
<evidence type="ECO:0008006" key="3">
    <source>
        <dbReference type="Google" id="ProtNLM"/>
    </source>
</evidence>
<name>A0A4Q7AK68_9GAMM</name>
<accession>A0A4Q7AK68</accession>
<dbReference type="Gene3D" id="3.30.500.20">
    <property type="entry name" value="BH3703-like domains"/>
    <property type="match status" value="1"/>
</dbReference>
<proteinExistence type="predicted"/>
<dbReference type="InterPro" id="IPR036170">
    <property type="entry name" value="YezG-like_sf"/>
</dbReference>
<gene>
    <name evidence="1" type="ORF">EXU28_07130</name>
</gene>
<protein>
    <recommendedName>
        <fullName evidence="3">DUF600 family protein</fullName>
    </recommendedName>
</protein>
<comment type="caution">
    <text evidence="1">The sequence shown here is derived from an EMBL/GenBank/DDBJ whole genome shotgun (WGS) entry which is preliminary data.</text>
</comment>
<organism evidence="1 2">
    <name type="scientific">Acinetobacter wuhouensis</name>
    <dbReference type="NCBI Taxonomy" id="1879050"/>
    <lineage>
        <taxon>Bacteria</taxon>
        <taxon>Pseudomonadati</taxon>
        <taxon>Pseudomonadota</taxon>
        <taxon>Gammaproteobacteria</taxon>
        <taxon>Moraxellales</taxon>
        <taxon>Moraxellaceae</taxon>
        <taxon>Acinetobacter</taxon>
    </lineage>
</organism>
<evidence type="ECO:0000313" key="2">
    <source>
        <dbReference type="Proteomes" id="UP000293863"/>
    </source>
</evidence>
<keyword evidence="2" id="KW-1185">Reference proteome</keyword>
<dbReference type="Proteomes" id="UP000293863">
    <property type="component" value="Unassembled WGS sequence"/>
</dbReference>
<dbReference type="RefSeq" id="WP_130131888.1">
    <property type="nucleotide sequence ID" value="NZ_SGSQ01000009.1"/>
</dbReference>
<dbReference type="EMBL" id="SGSQ01000009">
    <property type="protein sequence ID" value="RZG46957.1"/>
    <property type="molecule type" value="Genomic_DNA"/>
</dbReference>